<protein>
    <recommendedName>
        <fullName evidence="4">DUF3308 domain-containing protein</fullName>
    </recommendedName>
</protein>
<dbReference type="RefSeq" id="WP_062040676.1">
    <property type="nucleotide sequence ID" value="NZ_DF968182.1"/>
</dbReference>
<reference evidence="2" key="1">
    <citation type="journal article" date="2015" name="Genome Announc.">
        <title>Draft Genome Sequence of Bacteroidales Strain TBC1, a Novel Isolate from a Methanogenic Wastewater Treatment System.</title>
        <authorList>
            <person name="Tourlousse D.M."/>
            <person name="Matsuura N."/>
            <person name="Sun L."/>
            <person name="Toyonaga M."/>
            <person name="Kuroda K."/>
            <person name="Ohashi A."/>
            <person name="Cruz R."/>
            <person name="Yamaguchi T."/>
            <person name="Sekiguchi Y."/>
        </authorList>
    </citation>
    <scope>NUCLEOTIDE SEQUENCE [LARGE SCALE GENOMIC DNA]</scope>
    <source>
        <strain evidence="2">TBC1</strain>
    </source>
</reference>
<keyword evidence="1" id="KW-0732">Signal</keyword>
<sequence length="352" mass="37705">MNKIYKYFAAILLTGALLTPFAQLSAGNKDRSGQAGASELLINPWARSSGWGGANIASVKGLEGLFGNVAGTAHTKGTELIFTNTQWLKGSEVNINAFGLTQKIGQSGVIGLGIMSMNFGDIPIRTEDLPEGGIGNYSPSYMNINISYAKAFSSSIYGGINIKIISEVISDVSAQGIGIDAGIQYVTGPRENVRFGITLRNVGPTMSFSGDGLSIRSLLPGQESYFTLEQRSADFELPTQLAIGASYDFYIAEMHRLSLAGNFVSNSFNKDQFIVGAEYELKSYLMLRGGYTYEEGITEKTERTTAFTGPSAGFTVAVPLDKEKGSSIAIDYSYRATDPFSGTHSIGARINL</sequence>
<gene>
    <name evidence="2" type="ORF">TBC1_111651</name>
</gene>
<feature type="chain" id="PRO_5006633150" description="DUF3308 domain-containing protein" evidence="1">
    <location>
        <begin position="23"/>
        <end position="352"/>
    </location>
</feature>
<feature type="signal peptide" evidence="1">
    <location>
        <begin position="1"/>
        <end position="22"/>
    </location>
</feature>
<dbReference type="Gene3D" id="2.40.160.60">
    <property type="entry name" value="Outer membrane protein transport protein (OMPP1/FadL/TodX)"/>
    <property type="match status" value="1"/>
</dbReference>
<dbReference type="STRING" id="1678841.TBC1_111651"/>
<organism evidence="2">
    <name type="scientific">Lentimicrobium saccharophilum</name>
    <dbReference type="NCBI Taxonomy" id="1678841"/>
    <lineage>
        <taxon>Bacteria</taxon>
        <taxon>Pseudomonadati</taxon>
        <taxon>Bacteroidota</taxon>
        <taxon>Bacteroidia</taxon>
        <taxon>Bacteroidales</taxon>
        <taxon>Lentimicrobiaceae</taxon>
        <taxon>Lentimicrobium</taxon>
    </lineage>
</organism>
<dbReference type="OrthoDB" id="9807473at2"/>
<evidence type="ECO:0000256" key="1">
    <source>
        <dbReference type="SAM" id="SignalP"/>
    </source>
</evidence>
<dbReference type="EMBL" id="DF968182">
    <property type="protein sequence ID" value="GAP43498.1"/>
    <property type="molecule type" value="Genomic_DNA"/>
</dbReference>
<evidence type="ECO:0000313" key="2">
    <source>
        <dbReference type="EMBL" id="GAP43498.1"/>
    </source>
</evidence>
<proteinExistence type="predicted"/>
<dbReference type="SUPFAM" id="SSF56935">
    <property type="entry name" value="Porins"/>
    <property type="match status" value="1"/>
</dbReference>
<dbReference type="AlphaFoldDB" id="A0A0S7BRW7"/>
<accession>A0A0S7BRW7</accession>
<dbReference type="Proteomes" id="UP000053091">
    <property type="component" value="Unassembled WGS sequence"/>
</dbReference>
<keyword evidence="3" id="KW-1185">Reference proteome</keyword>
<name>A0A0S7BRW7_9BACT</name>
<evidence type="ECO:0008006" key="4">
    <source>
        <dbReference type="Google" id="ProtNLM"/>
    </source>
</evidence>
<dbReference type="NCBIfam" id="NF033709">
    <property type="entry name" value="PorV_fam"/>
    <property type="match status" value="1"/>
</dbReference>
<evidence type="ECO:0000313" key="3">
    <source>
        <dbReference type="Proteomes" id="UP000053091"/>
    </source>
</evidence>